<dbReference type="PIRSF" id="PIRSF016578">
    <property type="entry name" value="HsaA"/>
    <property type="match status" value="1"/>
</dbReference>
<accession>A0A1W6MSB2</accession>
<evidence type="ECO:0000256" key="1">
    <source>
        <dbReference type="ARBA" id="ARBA00004496"/>
    </source>
</evidence>
<dbReference type="Gene3D" id="2.40.110.10">
    <property type="entry name" value="Butyryl-CoA Dehydrogenase, subunit A, domain 2"/>
    <property type="match status" value="1"/>
</dbReference>
<protein>
    <recommendedName>
        <fullName evidence="10">Dibenzothiophene monooxygenase</fullName>
        <ecNumber evidence="9">1.14.14.21</ecNumber>
    </recommendedName>
</protein>
<comment type="catalytic activity">
    <reaction evidence="11">
        <text>dibenzothiophene + FMNH2 + O2 = dibenzothiophene 5-oxide + FMN + H2O + H(+)</text>
        <dbReference type="Rhea" id="RHEA:49076"/>
        <dbReference type="ChEBI" id="CHEBI:15377"/>
        <dbReference type="ChEBI" id="CHEBI:15378"/>
        <dbReference type="ChEBI" id="CHEBI:15379"/>
        <dbReference type="ChEBI" id="CHEBI:23681"/>
        <dbReference type="ChEBI" id="CHEBI:23683"/>
        <dbReference type="ChEBI" id="CHEBI:57618"/>
        <dbReference type="ChEBI" id="CHEBI:58210"/>
    </reaction>
</comment>
<dbReference type="STRING" id="655015.B1812_04420"/>
<evidence type="ECO:0000256" key="6">
    <source>
        <dbReference type="ARBA" id="ARBA00023033"/>
    </source>
</evidence>
<evidence type="ECO:0000259" key="16">
    <source>
        <dbReference type="Pfam" id="PF02771"/>
    </source>
</evidence>
<comment type="similarity">
    <text evidence="8">Belongs to the DszC flavin monooxygenase family.</text>
</comment>
<dbReference type="InterPro" id="IPR046373">
    <property type="entry name" value="Acyl-CoA_Oxase/DH_mid-dom_sf"/>
</dbReference>
<evidence type="ECO:0000256" key="9">
    <source>
        <dbReference type="ARBA" id="ARBA00034328"/>
    </source>
</evidence>
<evidence type="ECO:0000256" key="10">
    <source>
        <dbReference type="ARBA" id="ARBA00034345"/>
    </source>
</evidence>
<keyword evidence="6 18" id="KW-0503">Monooxygenase</keyword>
<dbReference type="InterPro" id="IPR009100">
    <property type="entry name" value="AcylCoA_DH/oxidase_NM_dom_sf"/>
</dbReference>
<dbReference type="InterPro" id="IPR036250">
    <property type="entry name" value="AcylCo_DH-like_C"/>
</dbReference>
<dbReference type="SUPFAM" id="SSF47203">
    <property type="entry name" value="Acyl-CoA dehydrogenase C-terminal domain-like"/>
    <property type="match status" value="1"/>
</dbReference>
<evidence type="ECO:0000256" key="12">
    <source>
        <dbReference type="ARBA" id="ARBA00048445"/>
    </source>
</evidence>
<dbReference type="InterPro" id="IPR013107">
    <property type="entry name" value="Acyl-CoA_DH_C"/>
</dbReference>
<dbReference type="GO" id="GO:0006552">
    <property type="term" value="P:L-leucine catabolic process"/>
    <property type="evidence" value="ECO:0007669"/>
    <property type="project" value="TreeGrafter"/>
</dbReference>
<dbReference type="PANTHER" id="PTHR43884">
    <property type="entry name" value="ACYL-COA DEHYDROGENASE"/>
    <property type="match status" value="1"/>
</dbReference>
<dbReference type="Gene3D" id="1.10.540.10">
    <property type="entry name" value="Acyl-CoA dehydrogenase/oxidase, N-terminal domain"/>
    <property type="match status" value="1"/>
</dbReference>
<keyword evidence="2" id="KW-0285">Flavoprotein</keyword>
<dbReference type="PANTHER" id="PTHR43884:SF12">
    <property type="entry name" value="ISOVALERYL-COA DEHYDROGENASE, MITOCHONDRIAL-RELATED"/>
    <property type="match status" value="1"/>
</dbReference>
<dbReference type="Pfam" id="PF02771">
    <property type="entry name" value="Acyl-CoA_dh_N"/>
    <property type="match status" value="1"/>
</dbReference>
<reference evidence="18 19" key="1">
    <citation type="submission" date="2017-02" db="EMBL/GenBank/DDBJ databases">
        <authorList>
            <person name="Peterson S.W."/>
        </authorList>
    </citation>
    <scope>NUCLEOTIDE SEQUENCE [LARGE SCALE GENOMIC DNA]</scope>
    <source>
        <strain evidence="18 19">S285</strain>
    </source>
</reference>
<evidence type="ECO:0000256" key="14">
    <source>
        <dbReference type="SAM" id="MobiDB-lite"/>
    </source>
</evidence>
<dbReference type="Pfam" id="PF08028">
    <property type="entry name" value="Acyl-CoA_dh_2"/>
    <property type="match status" value="1"/>
</dbReference>
<dbReference type="GO" id="GO:0004497">
    <property type="term" value="F:monooxygenase activity"/>
    <property type="evidence" value="ECO:0007669"/>
    <property type="project" value="UniProtKB-KW"/>
</dbReference>
<feature type="domain" description="Acyl-CoA dehydrogenase/oxidase N-terminal" evidence="16">
    <location>
        <begin position="26"/>
        <end position="113"/>
    </location>
</feature>
<dbReference type="AlphaFoldDB" id="A0A1W6MSB2"/>
<dbReference type="EC" id="1.14.14.21" evidence="9"/>
<dbReference type="SUPFAM" id="SSF56645">
    <property type="entry name" value="Acyl-CoA dehydrogenase NM domain-like"/>
    <property type="match status" value="1"/>
</dbReference>
<sequence length="393" mass="42927">MNASAQPRSSGVYPSPSTPLSDLLAELARTATQRDREGGTAKRERDLIRASGLLRLSTPVELGGLGANWIEIFGVVRTLATVDSSLAHLFAFHHLMIATLQFFGSEEQARELMTTSVRENWFWGNALNPKDERLRLLGKGEALRLEGEKSFCSGASDSDRLIVSALDEEGKLRVAAIPTRREGVRVVDDWNNMGQRQTDSGTVIFSAVHVASEELLISPGPLGSPFATLRPCLAQLILVSIYVGIARGALNEARAYVQALPEAAGARVGADPFVLRTVGELWAQTVASEALVEAASKRFDEAWRRGQAITPEERGTLAIEISSAKAVSARAALDVSTRIFDVMGARATAERYRLDRFWRNARTHTLHDPLDQKLKEIGDWALNGAYPTPSFYS</sequence>
<dbReference type="Pfam" id="PF02770">
    <property type="entry name" value="Acyl-CoA_dh_M"/>
    <property type="match status" value="1"/>
</dbReference>
<evidence type="ECO:0000256" key="11">
    <source>
        <dbReference type="ARBA" id="ARBA00047859"/>
    </source>
</evidence>
<dbReference type="InterPro" id="IPR037069">
    <property type="entry name" value="AcylCoA_DH/ox_N_sf"/>
</dbReference>
<gene>
    <name evidence="18" type="ORF">B1812_04420</name>
</gene>
<dbReference type="EMBL" id="CP019948">
    <property type="protein sequence ID" value="ARN80442.1"/>
    <property type="molecule type" value="Genomic_DNA"/>
</dbReference>
<dbReference type="GO" id="GO:0050660">
    <property type="term" value="F:flavin adenine dinucleotide binding"/>
    <property type="evidence" value="ECO:0007669"/>
    <property type="project" value="InterPro"/>
</dbReference>
<comment type="pathway">
    <text evidence="7">Sulfur metabolism; dibenzothiophene degradation.</text>
</comment>
<feature type="domain" description="Acyl-CoA oxidase/dehydrogenase middle" evidence="15">
    <location>
        <begin position="137"/>
        <end position="208"/>
    </location>
</feature>
<name>A0A1W6MSB2_9HYPH</name>
<dbReference type="Gene3D" id="1.20.140.10">
    <property type="entry name" value="Butyryl-CoA Dehydrogenase, subunit A, domain 3"/>
    <property type="match status" value="1"/>
</dbReference>
<keyword evidence="5" id="KW-0560">Oxidoreductase</keyword>
<dbReference type="GO" id="GO:0008470">
    <property type="term" value="F:3-methylbutanoyl-CoA dehydrogenase activity"/>
    <property type="evidence" value="ECO:0007669"/>
    <property type="project" value="TreeGrafter"/>
</dbReference>
<evidence type="ECO:0000256" key="5">
    <source>
        <dbReference type="ARBA" id="ARBA00023002"/>
    </source>
</evidence>
<evidence type="ECO:0000313" key="18">
    <source>
        <dbReference type="EMBL" id="ARN80442.1"/>
    </source>
</evidence>
<dbReference type="OrthoDB" id="6184213at2"/>
<keyword evidence="4" id="KW-0547">Nucleotide-binding</keyword>
<feature type="region of interest" description="Disordered" evidence="14">
    <location>
        <begin position="1"/>
        <end position="20"/>
    </location>
</feature>
<evidence type="ECO:0000256" key="4">
    <source>
        <dbReference type="ARBA" id="ARBA00022741"/>
    </source>
</evidence>
<comment type="catalytic activity">
    <reaction evidence="13">
        <text>dibenzothiophene + 2 FMNH2 + 2 O2 = dibenzothiophene 5,5-dioxide + 2 FMN + 2 H2O + 2 H(+)</text>
        <dbReference type="Rhea" id="RHEA:49072"/>
        <dbReference type="ChEBI" id="CHEBI:15377"/>
        <dbReference type="ChEBI" id="CHEBI:15378"/>
        <dbReference type="ChEBI" id="CHEBI:15379"/>
        <dbReference type="ChEBI" id="CHEBI:23681"/>
        <dbReference type="ChEBI" id="CHEBI:57618"/>
        <dbReference type="ChEBI" id="CHEBI:58210"/>
        <dbReference type="ChEBI" id="CHEBI:90356"/>
        <dbReference type="EC" id="1.14.14.21"/>
    </reaction>
</comment>
<evidence type="ECO:0000256" key="8">
    <source>
        <dbReference type="ARBA" id="ARBA00034317"/>
    </source>
</evidence>
<keyword evidence="19" id="KW-1185">Reference proteome</keyword>
<dbReference type="InterPro" id="IPR006091">
    <property type="entry name" value="Acyl-CoA_Oxase/DH_mid-dom"/>
</dbReference>
<dbReference type="Proteomes" id="UP000193978">
    <property type="component" value="Chromosome"/>
</dbReference>
<dbReference type="KEGG" id="mbry:B1812_04420"/>
<evidence type="ECO:0000313" key="19">
    <source>
        <dbReference type="Proteomes" id="UP000193978"/>
    </source>
</evidence>
<comment type="catalytic activity">
    <reaction evidence="12">
        <text>dibenzothiophene 5-oxide + FMNH2 + O2 = dibenzothiophene 5,5-dioxide + FMN + H2O + H(+)</text>
        <dbReference type="Rhea" id="RHEA:49080"/>
        <dbReference type="ChEBI" id="CHEBI:15377"/>
        <dbReference type="ChEBI" id="CHEBI:15378"/>
        <dbReference type="ChEBI" id="CHEBI:15379"/>
        <dbReference type="ChEBI" id="CHEBI:23683"/>
        <dbReference type="ChEBI" id="CHEBI:57618"/>
        <dbReference type="ChEBI" id="CHEBI:58210"/>
        <dbReference type="ChEBI" id="CHEBI:90356"/>
    </reaction>
</comment>
<dbReference type="InterPro" id="IPR013786">
    <property type="entry name" value="AcylCoA_DH/ox_N"/>
</dbReference>
<feature type="domain" description="Acyl-CoA dehydrogenase C-terminal" evidence="17">
    <location>
        <begin position="237"/>
        <end position="368"/>
    </location>
</feature>
<evidence type="ECO:0000256" key="7">
    <source>
        <dbReference type="ARBA" id="ARBA00034307"/>
    </source>
</evidence>
<comment type="subcellular location">
    <subcellularLocation>
        <location evidence="1">Cytoplasm</location>
    </subcellularLocation>
</comment>
<evidence type="ECO:0000259" key="15">
    <source>
        <dbReference type="Pfam" id="PF02770"/>
    </source>
</evidence>
<dbReference type="RefSeq" id="WP_085770506.1">
    <property type="nucleotide sequence ID" value="NZ_AP027149.1"/>
</dbReference>
<proteinExistence type="inferred from homology"/>
<evidence type="ECO:0000256" key="13">
    <source>
        <dbReference type="ARBA" id="ARBA00049456"/>
    </source>
</evidence>
<evidence type="ECO:0000256" key="3">
    <source>
        <dbReference type="ARBA" id="ARBA00022643"/>
    </source>
</evidence>
<evidence type="ECO:0000259" key="17">
    <source>
        <dbReference type="Pfam" id="PF08028"/>
    </source>
</evidence>
<organism evidence="18 19">
    <name type="scientific">Methylocystis bryophila</name>
    <dbReference type="NCBI Taxonomy" id="655015"/>
    <lineage>
        <taxon>Bacteria</taxon>
        <taxon>Pseudomonadati</taxon>
        <taxon>Pseudomonadota</taxon>
        <taxon>Alphaproteobacteria</taxon>
        <taxon>Hyphomicrobiales</taxon>
        <taxon>Methylocystaceae</taxon>
        <taxon>Methylocystis</taxon>
    </lineage>
</organism>
<keyword evidence="3" id="KW-0288">FMN</keyword>
<dbReference type="GO" id="GO:0005737">
    <property type="term" value="C:cytoplasm"/>
    <property type="evidence" value="ECO:0007669"/>
    <property type="project" value="UniProtKB-SubCell"/>
</dbReference>
<evidence type="ECO:0000256" key="2">
    <source>
        <dbReference type="ARBA" id="ARBA00022630"/>
    </source>
</evidence>